<proteinExistence type="predicted"/>
<feature type="transmembrane region" description="Helical" evidence="1">
    <location>
        <begin position="159"/>
        <end position="180"/>
    </location>
</feature>
<evidence type="ECO:0000313" key="3">
    <source>
        <dbReference type="Proteomes" id="UP001595839"/>
    </source>
</evidence>
<feature type="transmembrane region" description="Helical" evidence="1">
    <location>
        <begin position="131"/>
        <end position="153"/>
    </location>
</feature>
<evidence type="ECO:0000313" key="2">
    <source>
        <dbReference type="EMBL" id="MFC4508519.1"/>
    </source>
</evidence>
<dbReference type="Pfam" id="PF22564">
    <property type="entry name" value="HAAS"/>
    <property type="match status" value="1"/>
</dbReference>
<keyword evidence="1" id="KW-0472">Membrane</keyword>
<dbReference type="RefSeq" id="WP_381187810.1">
    <property type="nucleotide sequence ID" value="NZ_JBHSFK010000087.1"/>
</dbReference>
<dbReference type="Proteomes" id="UP001595839">
    <property type="component" value="Unassembled WGS sequence"/>
</dbReference>
<evidence type="ECO:0000256" key="1">
    <source>
        <dbReference type="SAM" id="Phobius"/>
    </source>
</evidence>
<keyword evidence="3" id="KW-1185">Reference proteome</keyword>
<reference evidence="3" key="1">
    <citation type="journal article" date="2019" name="Int. J. Syst. Evol. Microbiol.">
        <title>The Global Catalogue of Microorganisms (GCM) 10K type strain sequencing project: providing services to taxonomists for standard genome sequencing and annotation.</title>
        <authorList>
            <consortium name="The Broad Institute Genomics Platform"/>
            <consortium name="The Broad Institute Genome Sequencing Center for Infectious Disease"/>
            <person name="Wu L."/>
            <person name="Ma J."/>
        </authorList>
    </citation>
    <scope>NUCLEOTIDE SEQUENCE [LARGE SCALE GENOMIC DNA]</scope>
    <source>
        <strain evidence="3">CGMCC 4.7177</strain>
    </source>
</reference>
<evidence type="ECO:0008006" key="4">
    <source>
        <dbReference type="Google" id="ProtNLM"/>
    </source>
</evidence>
<keyword evidence="1" id="KW-1133">Transmembrane helix</keyword>
<gene>
    <name evidence="2" type="ORF">ACFPIH_55610</name>
</gene>
<organism evidence="2 3">
    <name type="scientific">Streptomyces vulcanius</name>
    <dbReference type="NCBI Taxonomy" id="1441876"/>
    <lineage>
        <taxon>Bacteria</taxon>
        <taxon>Bacillati</taxon>
        <taxon>Actinomycetota</taxon>
        <taxon>Actinomycetes</taxon>
        <taxon>Kitasatosporales</taxon>
        <taxon>Streptomycetaceae</taxon>
        <taxon>Streptomyces</taxon>
    </lineage>
</organism>
<keyword evidence="1" id="KW-0812">Transmembrane</keyword>
<protein>
    <recommendedName>
        <fullName evidence="4">Integral membrane protein</fullName>
    </recommendedName>
</protein>
<feature type="transmembrane region" description="Helical" evidence="1">
    <location>
        <begin position="91"/>
        <end position="119"/>
    </location>
</feature>
<dbReference type="EMBL" id="JBHSFK010000087">
    <property type="protein sequence ID" value="MFC4508519.1"/>
    <property type="molecule type" value="Genomic_DNA"/>
</dbReference>
<name>A0ABV9B8L8_9ACTN</name>
<comment type="caution">
    <text evidence="2">The sequence shown here is derived from an EMBL/GenBank/DDBJ whole genome shotgun (WGS) entry which is preliminary data.</text>
</comment>
<sequence>MKTVEHPLAVAYLEAVAREAAALAPERRGELLADLTEHIAVAFAEQPARDDAEVTAVLDRLGDPRTIVATAREGETTALPVSKWRSLAPLILLPVAALLGGVSLVLGGIAMIAGFVLLWAAPHWSRRDKTIGTAAALPVLIALVGMALTGAATGPLDPGLLALVAPGVLVPAAASVYLFFRAGQRMSS</sequence>
<accession>A0ABV9B8L8</accession>